<evidence type="ECO:0000313" key="2">
    <source>
        <dbReference type="Proteomes" id="UP001348817"/>
    </source>
</evidence>
<dbReference type="Proteomes" id="UP001348817">
    <property type="component" value="Chromosome"/>
</dbReference>
<dbReference type="AlphaFoldDB" id="A0AAU9D454"/>
<gene>
    <name evidence="1" type="ORF">FUAX_16760</name>
</gene>
<sequence length="81" mass="9487">MMCVFGFINQWTIVGVIKTNLTFWAVGTHKKYCVSVPNPSIFFNKRVKKKASFFYKSKKTFRITKETNIQNTLIFSKIDIN</sequence>
<accession>A0AAU9D454</accession>
<reference evidence="1 2" key="1">
    <citation type="submission" date="2021-12" db="EMBL/GenBank/DDBJ databases">
        <title>Genome sequencing of bacteria with rrn-lacking chromosome and rrn-plasmid.</title>
        <authorList>
            <person name="Anda M."/>
            <person name="Iwasaki W."/>
        </authorList>
    </citation>
    <scope>NUCLEOTIDE SEQUENCE [LARGE SCALE GENOMIC DNA]</scope>
    <source>
        <strain evidence="1 2">DSM 100852</strain>
    </source>
</reference>
<organism evidence="1 2">
    <name type="scientific">Fulvitalea axinellae</name>
    <dbReference type="NCBI Taxonomy" id="1182444"/>
    <lineage>
        <taxon>Bacteria</taxon>
        <taxon>Pseudomonadati</taxon>
        <taxon>Bacteroidota</taxon>
        <taxon>Cytophagia</taxon>
        <taxon>Cytophagales</taxon>
        <taxon>Persicobacteraceae</taxon>
        <taxon>Fulvitalea</taxon>
    </lineage>
</organism>
<keyword evidence="2" id="KW-1185">Reference proteome</keyword>
<dbReference type="EMBL" id="AP025314">
    <property type="protein sequence ID" value="BDD09244.1"/>
    <property type="molecule type" value="Genomic_DNA"/>
</dbReference>
<dbReference type="KEGG" id="fax:FUAX_16760"/>
<name>A0AAU9D454_9BACT</name>
<protein>
    <submittedName>
        <fullName evidence="1">Uncharacterized protein</fullName>
    </submittedName>
</protein>
<proteinExistence type="predicted"/>
<evidence type="ECO:0000313" key="1">
    <source>
        <dbReference type="EMBL" id="BDD09244.1"/>
    </source>
</evidence>